<dbReference type="PANTHER" id="PTHR24346:SF49">
    <property type="entry name" value="NIM1 SERINE_THREONINE PROTEIN KINASE"/>
    <property type="match status" value="1"/>
</dbReference>
<feature type="domain" description="Protein kinase" evidence="4">
    <location>
        <begin position="1"/>
        <end position="145"/>
    </location>
</feature>
<dbReference type="EMBL" id="UZAE01003875">
    <property type="protein sequence ID" value="VDO00821.1"/>
    <property type="molecule type" value="Genomic_DNA"/>
</dbReference>
<sequence>MEYAAGGDLETRIQKRGAFTDPEGKIIFAQLVAAINDRGSDVNSPVGIGGPGLVNSASSSTNPNSRHYLGTSGTVNVRNRRNRSRNPLSDCECDPKQTLEYSLDFYRVKIGDFGFSKSIDGIDQQLTTFCGSPPYAAPELFSSSS</sequence>
<dbReference type="OrthoDB" id="193931at2759"/>
<organism evidence="7">
    <name type="scientific">Rodentolepis nana</name>
    <name type="common">Dwarf tapeworm</name>
    <name type="synonym">Hymenolepis nana</name>
    <dbReference type="NCBI Taxonomy" id="102285"/>
    <lineage>
        <taxon>Eukaryota</taxon>
        <taxon>Metazoa</taxon>
        <taxon>Spiralia</taxon>
        <taxon>Lophotrochozoa</taxon>
        <taxon>Platyhelminthes</taxon>
        <taxon>Cestoda</taxon>
        <taxon>Eucestoda</taxon>
        <taxon>Cyclophyllidea</taxon>
        <taxon>Hymenolepididae</taxon>
        <taxon>Rodentolepis</taxon>
    </lineage>
</organism>
<feature type="region of interest" description="Disordered" evidence="3">
    <location>
        <begin position="53"/>
        <end position="72"/>
    </location>
</feature>
<dbReference type="AlphaFoldDB" id="A0A0R3TD24"/>
<evidence type="ECO:0000313" key="7">
    <source>
        <dbReference type="WBParaSite" id="HNAJ_0000496301-mRNA-1"/>
    </source>
</evidence>
<dbReference type="GO" id="GO:0005524">
    <property type="term" value="F:ATP binding"/>
    <property type="evidence" value="ECO:0007669"/>
    <property type="project" value="UniProtKB-KW"/>
</dbReference>
<keyword evidence="2" id="KW-0067">ATP-binding</keyword>
<evidence type="ECO:0000259" key="4">
    <source>
        <dbReference type="PROSITE" id="PS50011"/>
    </source>
</evidence>
<dbReference type="STRING" id="102285.A0A0R3TD24"/>
<reference evidence="7" key="1">
    <citation type="submission" date="2017-02" db="UniProtKB">
        <authorList>
            <consortium name="WormBaseParasite"/>
        </authorList>
    </citation>
    <scope>IDENTIFICATION</scope>
</reference>
<dbReference type="WBParaSite" id="HNAJ_0000496301-mRNA-1">
    <property type="protein sequence ID" value="HNAJ_0000496301-mRNA-1"/>
    <property type="gene ID" value="HNAJ_0000496301"/>
</dbReference>
<dbReference type="InterPro" id="IPR000719">
    <property type="entry name" value="Prot_kinase_dom"/>
</dbReference>
<dbReference type="InterPro" id="IPR011009">
    <property type="entry name" value="Kinase-like_dom_sf"/>
</dbReference>
<evidence type="ECO:0000256" key="2">
    <source>
        <dbReference type="ARBA" id="ARBA00022840"/>
    </source>
</evidence>
<evidence type="ECO:0000313" key="5">
    <source>
        <dbReference type="EMBL" id="VDO00821.1"/>
    </source>
</evidence>
<gene>
    <name evidence="5" type="ORF">HNAJ_LOCUS4961</name>
</gene>
<accession>A0A0R3TD24</accession>
<dbReference type="Proteomes" id="UP000278807">
    <property type="component" value="Unassembled WGS sequence"/>
</dbReference>
<dbReference type="Gene3D" id="1.10.510.10">
    <property type="entry name" value="Transferase(Phosphotransferase) domain 1"/>
    <property type="match status" value="1"/>
</dbReference>
<evidence type="ECO:0000256" key="3">
    <source>
        <dbReference type="SAM" id="MobiDB-lite"/>
    </source>
</evidence>
<reference evidence="5 6" key="2">
    <citation type="submission" date="2018-11" db="EMBL/GenBank/DDBJ databases">
        <authorList>
            <consortium name="Pathogen Informatics"/>
        </authorList>
    </citation>
    <scope>NUCLEOTIDE SEQUENCE [LARGE SCALE GENOMIC DNA]</scope>
</reference>
<dbReference type="PROSITE" id="PS50011">
    <property type="entry name" value="PROTEIN_KINASE_DOM"/>
    <property type="match status" value="1"/>
</dbReference>
<keyword evidence="1" id="KW-0547">Nucleotide-binding</keyword>
<dbReference type="GO" id="GO:0005737">
    <property type="term" value="C:cytoplasm"/>
    <property type="evidence" value="ECO:0007669"/>
    <property type="project" value="TreeGrafter"/>
</dbReference>
<proteinExistence type="predicted"/>
<evidence type="ECO:0000313" key="6">
    <source>
        <dbReference type="Proteomes" id="UP000278807"/>
    </source>
</evidence>
<feature type="compositionally biased region" description="Polar residues" evidence="3">
    <location>
        <begin position="55"/>
        <end position="65"/>
    </location>
</feature>
<protein>
    <submittedName>
        <fullName evidence="7">Protein kinase domain-containing protein</fullName>
    </submittedName>
</protein>
<name>A0A0R3TD24_RODNA</name>
<evidence type="ECO:0000256" key="1">
    <source>
        <dbReference type="ARBA" id="ARBA00022741"/>
    </source>
</evidence>
<keyword evidence="6" id="KW-1185">Reference proteome</keyword>
<dbReference type="SUPFAM" id="SSF56112">
    <property type="entry name" value="Protein kinase-like (PK-like)"/>
    <property type="match status" value="1"/>
</dbReference>
<dbReference type="PANTHER" id="PTHR24346">
    <property type="entry name" value="MAP/MICROTUBULE AFFINITY-REGULATING KINASE"/>
    <property type="match status" value="1"/>
</dbReference>
<dbReference type="GO" id="GO:0000226">
    <property type="term" value="P:microtubule cytoskeleton organization"/>
    <property type="evidence" value="ECO:0007669"/>
    <property type="project" value="TreeGrafter"/>
</dbReference>
<dbReference type="GO" id="GO:0050321">
    <property type="term" value="F:tau-protein kinase activity"/>
    <property type="evidence" value="ECO:0007669"/>
    <property type="project" value="TreeGrafter"/>
</dbReference>
<dbReference type="GO" id="GO:0035556">
    <property type="term" value="P:intracellular signal transduction"/>
    <property type="evidence" value="ECO:0007669"/>
    <property type="project" value="TreeGrafter"/>
</dbReference>